<dbReference type="PANTHER" id="PTHR33304">
    <property type="match status" value="1"/>
</dbReference>
<dbReference type="OMA" id="ESHEGNK"/>
<sequence>MSQIMSFAGRIQPITSDLCNRISGLECHGDNISSVSGIKDSNIGAGYCNMESAQKNAACPSVSVHGLLSREIEDTGHYEATGYLRGGENEDGLSNCGRRITSPEESLQKCAYSADASFSRKSNFTEEISRHSSPKVQSPCSASQDDYVSCHNADYKDVDGGASGQLHIDVKSLLGKVEVASSLNVPSFNHENSKSGYAGNTFSADTLKITGLENENGLVKISSDEVMKSSSKGEEIEMPSILVEVSNVQEPQQVMSSGDSESEAELTDVKVCDICGDAGREELLAFCSKCSDGAEHTYCMRVMLRKLPEGNWSCEECQMKEDAEKQKVDRPYKVSGTAKESDLKENGEVKKEDEKVFATAKKLKLKEYAEIRKGDKSEVVQGITKECKKDSENKKVYTSEVAFRTSKLTCLTETSQKLANSSNLKPKLDMEDVDRDIRRLRRGLQSPRISAKRHSESQEVISLNSKSPQKTIECFGMGSPRKNSALSRENSFKNMEGVIEKVATLPALNRGQAASGSIYFSRSQSMVSSNSSKVPARREPHHGVLSRSSSFGNLNSKKPKVKQLTDSIPVKPKISRGPSLNNTRKEALARSMTKSASFKNMSSGHYNTEPACKTQFIHQTRVEDPKSLKQLKERKIIKKKRSSVLDRSPTDLSPRIHTSVLSKMGMNTPRHDLKVNDMSESNILRMKQGSDDANALGGNEANLLSKCSSTILGTACLNAKVNEDQRPCSLPKEDAFGSSNSSDKLCDNADIVEPQGHATQFCSTEKPPSSASKPPIEKNSKVGNNTLPTISRSRLQKIHRKGAELEDSPISIANQSCEVASKDFHASSPDQPRNSTPLAGTSDAEEVLKSSVFDPLKTTHIADVSPPVETSCTSGACQTIDSSCPLEGNVSNATDTVSDELHIKRLLHHLPDQASVLANPFRTLAIPELESIWKGSLEVLKNVNEAASFDGFQAHLSTSASAKVLQVATKIPCKVQLEEVSYISSWPLQSVGVSPTEHNIALFFFAKDMDSYERSYSKLLEKMLKNDLALRGILDGVELLIFPSTKLPLYSQRWNRLFFLWGMFKRRRKISLTSKLSPQKRPSRSVLNMDPATQYLPCALSSLVSDSEKVVSVESPEKSTNCGISPKAEALRSTTFVERDRMWRDQESPHLHNSSFQRAAYNRPASKKKLNSSSASYALTSTDQLADPLSNHPKSRFKATDTSSKVGNDENYERNFGYDFEDKHVASLSAKCPITHAPATNEQIGLSSASPLSFTLFDCRKDKASSGSERVSGEEEVLTKNVAVVCDELQGNLTGIGHVSFGERPHRKRAYSSTTNSLSQAPGYITSNDETTLSKHEVTYLPINFPLDDEREQKRICYSKGHGGSSLREEILSMRSLSKVHPLLPSLNDQPTESTYEDVSKVTPGNLRKAEKFFFPAESSPVQNTKPDNLIRILSSDDEDYKASNIPNLELALGSKWKAREQQPNEAVEDDDDISASLSLSLAMPSPKESLKSILRPEQHLHERSDVSTAMLLFTAL</sequence>
<feature type="region of interest" description="Disordered" evidence="6">
    <location>
        <begin position="821"/>
        <end position="843"/>
    </location>
</feature>
<dbReference type="GO" id="GO:0140566">
    <property type="term" value="F:histone reader activity"/>
    <property type="evidence" value="ECO:0007669"/>
    <property type="project" value="InterPro"/>
</dbReference>
<evidence type="ECO:0000256" key="1">
    <source>
        <dbReference type="ARBA" id="ARBA00022723"/>
    </source>
</evidence>
<protein>
    <recommendedName>
        <fullName evidence="7">Zinc finger PHD-type domain-containing protein</fullName>
    </recommendedName>
</protein>
<keyword evidence="9" id="KW-1185">Reference proteome</keyword>
<keyword evidence="4" id="KW-0805">Transcription regulation</keyword>
<gene>
    <name evidence="8" type="ORF">A4U43_C04F16800</name>
</gene>
<dbReference type="PANTHER" id="PTHR33304:SF9">
    <property type="entry name" value="RING_FYVE_PHD ZINC FINGER SUPERFAMILY PROTEIN"/>
    <property type="match status" value="1"/>
</dbReference>
<dbReference type="InterPro" id="IPR001965">
    <property type="entry name" value="Znf_PHD"/>
</dbReference>
<dbReference type="InterPro" id="IPR049914">
    <property type="entry name" value="PHD1-3/5-6"/>
</dbReference>
<dbReference type="InterPro" id="IPR056280">
    <property type="entry name" value="AIPP2-like_SPOC"/>
</dbReference>
<keyword evidence="1" id="KW-0479">Metal-binding</keyword>
<feature type="compositionally biased region" description="Polar residues" evidence="6">
    <location>
        <begin position="546"/>
        <end position="556"/>
    </location>
</feature>
<feature type="compositionally biased region" description="Polar residues" evidence="6">
    <location>
        <begin position="760"/>
        <end position="772"/>
    </location>
</feature>
<evidence type="ECO:0000256" key="3">
    <source>
        <dbReference type="ARBA" id="ARBA00022833"/>
    </source>
</evidence>
<feature type="region of interest" description="Disordered" evidence="6">
    <location>
        <begin position="1184"/>
        <end position="1211"/>
    </location>
</feature>
<dbReference type="Proteomes" id="UP000243459">
    <property type="component" value="Chromosome 4"/>
</dbReference>
<evidence type="ECO:0000256" key="5">
    <source>
        <dbReference type="ARBA" id="ARBA00023163"/>
    </source>
</evidence>
<dbReference type="Gramene" id="ONK72199">
    <property type="protein sequence ID" value="ONK72199"/>
    <property type="gene ID" value="A4U43_C04F16800"/>
</dbReference>
<keyword evidence="2" id="KW-0863">Zinc-finger</keyword>
<evidence type="ECO:0000313" key="9">
    <source>
        <dbReference type="Proteomes" id="UP000243459"/>
    </source>
</evidence>
<evidence type="ECO:0000256" key="2">
    <source>
        <dbReference type="ARBA" id="ARBA00022771"/>
    </source>
</evidence>
<feature type="compositionally biased region" description="Polar residues" evidence="6">
    <location>
        <begin position="828"/>
        <end position="839"/>
    </location>
</feature>
<proteinExistence type="predicted"/>
<dbReference type="GO" id="GO:0008270">
    <property type="term" value="F:zinc ion binding"/>
    <property type="evidence" value="ECO:0007669"/>
    <property type="project" value="UniProtKB-KW"/>
</dbReference>
<keyword evidence="5" id="KW-0804">Transcription</keyword>
<evidence type="ECO:0000259" key="7">
    <source>
        <dbReference type="SMART" id="SM00249"/>
    </source>
</evidence>
<dbReference type="SUPFAM" id="SSF57903">
    <property type="entry name" value="FYVE/PHD zinc finger"/>
    <property type="match status" value="1"/>
</dbReference>
<feature type="domain" description="Zinc finger PHD-type" evidence="7">
    <location>
        <begin position="271"/>
        <end position="318"/>
    </location>
</feature>
<evidence type="ECO:0000256" key="6">
    <source>
        <dbReference type="SAM" id="MobiDB-lite"/>
    </source>
</evidence>
<dbReference type="EMBL" id="CM007384">
    <property type="protein sequence ID" value="ONK72199.1"/>
    <property type="molecule type" value="Genomic_DNA"/>
</dbReference>
<accession>A0A5P1F644</accession>
<feature type="region of interest" description="Disordered" evidence="6">
    <location>
        <begin position="760"/>
        <end position="793"/>
    </location>
</feature>
<evidence type="ECO:0000256" key="4">
    <source>
        <dbReference type="ARBA" id="ARBA00023015"/>
    </source>
</evidence>
<dbReference type="SMART" id="SM00249">
    <property type="entry name" value="PHD"/>
    <property type="match status" value="1"/>
</dbReference>
<dbReference type="InterPro" id="IPR013083">
    <property type="entry name" value="Znf_RING/FYVE/PHD"/>
</dbReference>
<feature type="compositionally biased region" description="Polar residues" evidence="6">
    <location>
        <begin position="781"/>
        <end position="793"/>
    </location>
</feature>
<reference evidence="9" key="1">
    <citation type="journal article" date="2017" name="Nat. Commun.">
        <title>The asparagus genome sheds light on the origin and evolution of a young Y chromosome.</title>
        <authorList>
            <person name="Harkess A."/>
            <person name="Zhou J."/>
            <person name="Xu C."/>
            <person name="Bowers J.E."/>
            <person name="Van der Hulst R."/>
            <person name="Ayyampalayam S."/>
            <person name="Mercati F."/>
            <person name="Riccardi P."/>
            <person name="McKain M.R."/>
            <person name="Kakrana A."/>
            <person name="Tang H."/>
            <person name="Ray J."/>
            <person name="Groenendijk J."/>
            <person name="Arikit S."/>
            <person name="Mathioni S.M."/>
            <person name="Nakano M."/>
            <person name="Shan H."/>
            <person name="Telgmann-Rauber A."/>
            <person name="Kanno A."/>
            <person name="Yue Z."/>
            <person name="Chen H."/>
            <person name="Li W."/>
            <person name="Chen Y."/>
            <person name="Xu X."/>
            <person name="Zhang Y."/>
            <person name="Luo S."/>
            <person name="Chen H."/>
            <person name="Gao J."/>
            <person name="Mao Z."/>
            <person name="Pires J.C."/>
            <person name="Luo M."/>
            <person name="Kudrna D."/>
            <person name="Wing R.A."/>
            <person name="Meyers B.C."/>
            <person name="Yi K."/>
            <person name="Kong H."/>
            <person name="Lavrijsen P."/>
            <person name="Sunseri F."/>
            <person name="Falavigna A."/>
            <person name="Ye Y."/>
            <person name="Leebens-Mack J.H."/>
            <person name="Chen G."/>
        </authorList>
    </citation>
    <scope>NUCLEOTIDE SEQUENCE [LARGE SCALE GENOMIC DNA]</scope>
    <source>
        <strain evidence="9">cv. DH0086</strain>
    </source>
</reference>
<dbReference type="Pfam" id="PF23121">
    <property type="entry name" value="SPOC_AIPP2"/>
    <property type="match status" value="1"/>
</dbReference>
<feature type="region of interest" description="Disordered" evidence="6">
    <location>
        <begin position="1147"/>
        <end position="1167"/>
    </location>
</feature>
<name>A0A5P1F644_ASPOF</name>
<evidence type="ECO:0000313" key="8">
    <source>
        <dbReference type="EMBL" id="ONK72199.1"/>
    </source>
</evidence>
<keyword evidence="3" id="KW-0862">Zinc</keyword>
<feature type="region of interest" description="Disordered" evidence="6">
    <location>
        <begin position="532"/>
        <end position="563"/>
    </location>
</feature>
<organism evidence="8 9">
    <name type="scientific">Asparagus officinalis</name>
    <name type="common">Garden asparagus</name>
    <dbReference type="NCBI Taxonomy" id="4686"/>
    <lineage>
        <taxon>Eukaryota</taxon>
        <taxon>Viridiplantae</taxon>
        <taxon>Streptophyta</taxon>
        <taxon>Embryophyta</taxon>
        <taxon>Tracheophyta</taxon>
        <taxon>Spermatophyta</taxon>
        <taxon>Magnoliopsida</taxon>
        <taxon>Liliopsida</taxon>
        <taxon>Asparagales</taxon>
        <taxon>Asparagaceae</taxon>
        <taxon>Asparagoideae</taxon>
        <taxon>Asparagus</taxon>
    </lineage>
</organism>
<dbReference type="Gene3D" id="3.30.40.10">
    <property type="entry name" value="Zinc/RING finger domain, C3HC4 (zinc finger)"/>
    <property type="match status" value="1"/>
</dbReference>
<dbReference type="GO" id="GO:0034244">
    <property type="term" value="P:negative regulation of transcription elongation by RNA polymerase II"/>
    <property type="evidence" value="ECO:0007669"/>
    <property type="project" value="InterPro"/>
</dbReference>
<dbReference type="InterPro" id="IPR011011">
    <property type="entry name" value="Znf_FYVE_PHD"/>
</dbReference>